<evidence type="ECO:0000313" key="2">
    <source>
        <dbReference type="EMBL" id="EWM54555.1"/>
    </source>
</evidence>
<dbReference type="RefSeq" id="WP_019678957.1">
    <property type="nucleotide sequence ID" value="NZ_ATAX01000012.1"/>
</dbReference>
<dbReference type="PATRIC" id="fig|1341157.4.peg.784"/>
<gene>
    <name evidence="2" type="ORF">RF007C_00315</name>
</gene>
<protein>
    <submittedName>
        <fullName evidence="2">Uncharacterized protein</fullName>
    </submittedName>
</protein>
<sequence>MPDKFDIVLILCGVGDLIIWLGLYYLSAKSRIRRAEKEGADPDLRGLRIGFIVCWLITHACFVWTGIELVKWGGMD</sequence>
<evidence type="ECO:0000313" key="3">
    <source>
        <dbReference type="Proteomes" id="UP000019365"/>
    </source>
</evidence>
<accession>W7V0J2</accession>
<keyword evidence="1" id="KW-0472">Membrane</keyword>
<comment type="caution">
    <text evidence="2">The sequence shown here is derived from an EMBL/GenBank/DDBJ whole genome shotgun (WGS) entry which is preliminary data.</text>
</comment>
<dbReference type="OrthoDB" id="1822879at2"/>
<reference evidence="2 3" key="1">
    <citation type="journal article" date="2014" name="PLoS ONE">
        <title>Rumen cellulosomics: divergent fiber-degrading strategies revealed by comparative genome-wide analysis of six ruminococcal strains.</title>
        <authorList>
            <person name="Dassa B."/>
            <person name="Borovok I."/>
            <person name="Ruimy-Israeli V."/>
            <person name="Lamed R."/>
            <person name="Flint H.J."/>
            <person name="Duncan S.H."/>
            <person name="Henrissat B."/>
            <person name="Coutinho P."/>
            <person name="Morrison M."/>
            <person name="Mosoni P."/>
            <person name="Yeoman C.J."/>
            <person name="White B.A."/>
            <person name="Bayer E.A."/>
        </authorList>
    </citation>
    <scope>NUCLEOTIDE SEQUENCE [LARGE SCALE GENOMIC DNA]</scope>
    <source>
        <strain evidence="2 3">007c</strain>
    </source>
</reference>
<evidence type="ECO:0000256" key="1">
    <source>
        <dbReference type="SAM" id="Phobius"/>
    </source>
</evidence>
<name>W7V0J2_RUMFL</name>
<keyword evidence="1" id="KW-0812">Transmembrane</keyword>
<organism evidence="2 3">
    <name type="scientific">Ruminococcus flavefaciens 007c</name>
    <dbReference type="NCBI Taxonomy" id="1341157"/>
    <lineage>
        <taxon>Bacteria</taxon>
        <taxon>Bacillati</taxon>
        <taxon>Bacillota</taxon>
        <taxon>Clostridia</taxon>
        <taxon>Eubacteriales</taxon>
        <taxon>Oscillospiraceae</taxon>
        <taxon>Ruminococcus</taxon>
    </lineage>
</organism>
<keyword evidence="1" id="KW-1133">Transmembrane helix</keyword>
<feature type="transmembrane region" description="Helical" evidence="1">
    <location>
        <begin position="47"/>
        <end position="67"/>
    </location>
</feature>
<dbReference type="Proteomes" id="UP000019365">
    <property type="component" value="Unassembled WGS sequence"/>
</dbReference>
<feature type="transmembrane region" description="Helical" evidence="1">
    <location>
        <begin position="6"/>
        <end position="26"/>
    </location>
</feature>
<dbReference type="AlphaFoldDB" id="W7V0J2"/>
<proteinExistence type="predicted"/>
<dbReference type="EMBL" id="ATAX01000012">
    <property type="protein sequence ID" value="EWM54555.1"/>
    <property type="molecule type" value="Genomic_DNA"/>
</dbReference>
<keyword evidence="3" id="KW-1185">Reference proteome</keyword>